<dbReference type="KEGG" id="sroi:IAG44_18775"/>
<keyword evidence="2" id="KW-0119">Carbohydrate metabolism</keyword>
<feature type="domain" description="Fibronectin type-III" evidence="4">
    <location>
        <begin position="282"/>
        <end position="353"/>
    </location>
</feature>
<keyword evidence="1" id="KW-0378">Hydrolase</keyword>
<dbReference type="GO" id="GO:0016798">
    <property type="term" value="F:hydrolase activity, acting on glycosyl bonds"/>
    <property type="evidence" value="ECO:0007669"/>
    <property type="project" value="UniProtKB-KW"/>
</dbReference>
<evidence type="ECO:0000256" key="1">
    <source>
        <dbReference type="ARBA" id="ARBA00023295"/>
    </source>
</evidence>
<dbReference type="EMBL" id="CP060828">
    <property type="protein sequence ID" value="QNP71280.1"/>
    <property type="molecule type" value="Genomic_DNA"/>
</dbReference>
<name>A0A7H0IER4_9ACTN</name>
<evidence type="ECO:0000256" key="3">
    <source>
        <dbReference type="SAM" id="MobiDB-lite"/>
    </source>
</evidence>
<dbReference type="Proteomes" id="UP000516052">
    <property type="component" value="Chromosome"/>
</dbReference>
<feature type="compositionally biased region" description="Pro residues" evidence="3">
    <location>
        <begin position="176"/>
        <end position="191"/>
    </location>
</feature>
<sequence>MPVLDGGSGELAVVDVRSGHTLRARVPGAGRGTPQLLGKRVYLPDESAGSLLVYDTSLSAPADPVRVTGGGGRLELFVRDGLLWVNDPDGADAAVIDAGGEVRRITKYGPAPRDKAVEGGVPTGGSGASPGPSRAGVASGAVPSGAVPSGVGAIPGPGMPSVNPPSGSPEASGPGPTQPEPGPTQPEPGAPGAPQVESLPGALRVTFAPAAGATPLRYVLKGAAPDQTVTPDEVGPDGPFVFEVEGGSCARQYGFTVVAEYGGGRPGKESAPSALARPCVAPGAPQDLVIVPAQGGHGGTATWREPQGGAVTYTVTGPDGTASTTATTHTYRDLPNGAPHAVSVTASNAAGSGPAAYGTLDLIPPPQRMRIVNNDSDGTLGIRSMAHHLEGRRVGEVPAGQNPEVVVHCKKRGSTITAHEMTTDIWAYLTYQNITGHVSDIWVDSRSNADVWDCA</sequence>
<accession>A0A7H0IER4</accession>
<evidence type="ECO:0000256" key="2">
    <source>
        <dbReference type="ARBA" id="ARBA00023326"/>
    </source>
</evidence>
<dbReference type="AlphaFoldDB" id="A0A7H0IER4"/>
<dbReference type="SUPFAM" id="SSF49265">
    <property type="entry name" value="Fibronectin type III"/>
    <property type="match status" value="1"/>
</dbReference>
<keyword evidence="1" id="KW-0326">Glycosidase</keyword>
<evidence type="ECO:0000313" key="5">
    <source>
        <dbReference type="EMBL" id="QNP71280.1"/>
    </source>
</evidence>
<dbReference type="SMART" id="SM00060">
    <property type="entry name" value="FN3"/>
    <property type="match status" value="2"/>
</dbReference>
<feature type="compositionally biased region" description="Low complexity" evidence="3">
    <location>
        <begin position="129"/>
        <end position="152"/>
    </location>
</feature>
<reference evidence="5 6" key="1">
    <citation type="submission" date="2020-08" db="EMBL/GenBank/DDBJ databases">
        <title>A novel species.</title>
        <authorList>
            <person name="Gao J."/>
        </authorList>
    </citation>
    <scope>NUCLEOTIDE SEQUENCE [LARGE SCALE GENOMIC DNA]</scope>
    <source>
        <strain evidence="5 6">CRXT-G-22</strain>
    </source>
</reference>
<protein>
    <recommendedName>
        <fullName evidence="4">Fibronectin type-III domain-containing protein</fullName>
    </recommendedName>
</protein>
<proteinExistence type="predicted"/>
<gene>
    <name evidence="5" type="ORF">IAG44_18775</name>
</gene>
<keyword evidence="6" id="KW-1185">Reference proteome</keyword>
<dbReference type="InterPro" id="IPR036116">
    <property type="entry name" value="FN3_sf"/>
</dbReference>
<evidence type="ECO:0000313" key="6">
    <source>
        <dbReference type="Proteomes" id="UP000516052"/>
    </source>
</evidence>
<keyword evidence="2" id="KW-0624">Polysaccharide degradation</keyword>
<dbReference type="GO" id="GO:0000272">
    <property type="term" value="P:polysaccharide catabolic process"/>
    <property type="evidence" value="ECO:0007669"/>
    <property type="project" value="UniProtKB-KW"/>
</dbReference>
<dbReference type="RefSeq" id="WP_187748252.1">
    <property type="nucleotide sequence ID" value="NZ_CP060828.1"/>
</dbReference>
<organism evidence="5 6">
    <name type="scientific">Streptomyces roseirectus</name>
    <dbReference type="NCBI Taxonomy" id="2768066"/>
    <lineage>
        <taxon>Bacteria</taxon>
        <taxon>Bacillati</taxon>
        <taxon>Actinomycetota</taxon>
        <taxon>Actinomycetes</taxon>
        <taxon>Kitasatosporales</taxon>
        <taxon>Streptomycetaceae</taxon>
        <taxon>Streptomyces</taxon>
    </lineage>
</organism>
<evidence type="ECO:0000259" key="4">
    <source>
        <dbReference type="SMART" id="SM00060"/>
    </source>
</evidence>
<feature type="region of interest" description="Disordered" evidence="3">
    <location>
        <begin position="107"/>
        <end position="197"/>
    </location>
</feature>
<dbReference type="InterPro" id="IPR003961">
    <property type="entry name" value="FN3_dom"/>
</dbReference>
<feature type="domain" description="Fibronectin type-III" evidence="4">
    <location>
        <begin position="188"/>
        <end position="266"/>
    </location>
</feature>